<evidence type="ECO:0000313" key="2">
    <source>
        <dbReference type="EMBL" id="OIW21044.1"/>
    </source>
</evidence>
<feature type="region of interest" description="Disordered" evidence="1">
    <location>
        <begin position="1"/>
        <end position="23"/>
    </location>
</feature>
<comment type="caution">
    <text evidence="2">The sequence shown here is derived from an EMBL/GenBank/DDBJ whole genome shotgun (WGS) entry which is preliminary data.</text>
</comment>
<evidence type="ECO:0000256" key="1">
    <source>
        <dbReference type="SAM" id="MobiDB-lite"/>
    </source>
</evidence>
<dbReference type="EMBL" id="MLAU01018494">
    <property type="protein sequence ID" value="OIW21044.1"/>
    <property type="molecule type" value="Genomic_DNA"/>
</dbReference>
<organism evidence="2 3">
    <name type="scientific">Lupinus angustifolius</name>
    <name type="common">Narrow-leaved blue lupine</name>
    <dbReference type="NCBI Taxonomy" id="3871"/>
    <lineage>
        <taxon>Eukaryota</taxon>
        <taxon>Viridiplantae</taxon>
        <taxon>Streptophyta</taxon>
        <taxon>Embryophyta</taxon>
        <taxon>Tracheophyta</taxon>
        <taxon>Spermatophyta</taxon>
        <taxon>Magnoliopsida</taxon>
        <taxon>eudicotyledons</taxon>
        <taxon>Gunneridae</taxon>
        <taxon>Pentapetalae</taxon>
        <taxon>rosids</taxon>
        <taxon>fabids</taxon>
        <taxon>Fabales</taxon>
        <taxon>Fabaceae</taxon>
        <taxon>Papilionoideae</taxon>
        <taxon>50 kb inversion clade</taxon>
        <taxon>genistoids sensu lato</taxon>
        <taxon>core genistoids</taxon>
        <taxon>Genisteae</taxon>
        <taxon>Lupinus</taxon>
    </lineage>
</organism>
<gene>
    <name evidence="2" type="ORF">TanjilG_28392</name>
</gene>
<dbReference type="Gramene" id="OIW21044">
    <property type="protein sequence ID" value="OIW21044"/>
    <property type="gene ID" value="TanjilG_28392"/>
</dbReference>
<reference evidence="2 3" key="1">
    <citation type="journal article" date="2017" name="Plant Biotechnol. J.">
        <title>A comprehensive draft genome sequence for lupin (Lupinus angustifolius), an emerging health food: insights into plant-microbe interactions and legume evolution.</title>
        <authorList>
            <person name="Hane J.K."/>
            <person name="Ming Y."/>
            <person name="Kamphuis L.G."/>
            <person name="Nelson M.N."/>
            <person name="Garg G."/>
            <person name="Atkins C.A."/>
            <person name="Bayer P.E."/>
            <person name="Bravo A."/>
            <person name="Bringans S."/>
            <person name="Cannon S."/>
            <person name="Edwards D."/>
            <person name="Foley R."/>
            <person name="Gao L.L."/>
            <person name="Harrison M.J."/>
            <person name="Huang W."/>
            <person name="Hurgobin B."/>
            <person name="Li S."/>
            <person name="Liu C.W."/>
            <person name="McGrath A."/>
            <person name="Morahan G."/>
            <person name="Murray J."/>
            <person name="Weller J."/>
            <person name="Jian J."/>
            <person name="Singh K.B."/>
        </authorList>
    </citation>
    <scope>NUCLEOTIDE SEQUENCE [LARGE SCALE GENOMIC DNA]</scope>
    <source>
        <strain evidence="3">cv. Tanjil</strain>
        <tissue evidence="2">Whole plant</tissue>
    </source>
</reference>
<feature type="compositionally biased region" description="Basic and acidic residues" evidence="1">
    <location>
        <begin position="8"/>
        <end position="19"/>
    </location>
</feature>
<accession>A0A394DD84</accession>
<name>A0A394DD84_LUPAN</name>
<dbReference type="Proteomes" id="UP000188354">
    <property type="component" value="Unassembled WGS sequence"/>
</dbReference>
<proteinExistence type="predicted"/>
<evidence type="ECO:0000313" key="3">
    <source>
        <dbReference type="Proteomes" id="UP000188354"/>
    </source>
</evidence>
<sequence>MGNLQAKDTSESRNVKNDGDGVSLKLRVPKKEVEKLIQCSKNESEVVERIIELYMANNGGKDSKHEIEEIGEKMMVQEQIMMHRKHDIVGERFKGTRGARC</sequence>
<keyword evidence="3" id="KW-1185">Reference proteome</keyword>
<dbReference type="AlphaFoldDB" id="A0A394DD84"/>
<protein>
    <submittedName>
        <fullName evidence="2">Uncharacterized protein</fullName>
    </submittedName>
</protein>